<dbReference type="EMBL" id="CAJNOQ010017595">
    <property type="protein sequence ID" value="CAF1402219.1"/>
    <property type="molecule type" value="Genomic_DNA"/>
</dbReference>
<dbReference type="Pfam" id="PF00004">
    <property type="entry name" value="AAA"/>
    <property type="match status" value="1"/>
</dbReference>
<reference evidence="2" key="1">
    <citation type="submission" date="2021-02" db="EMBL/GenBank/DDBJ databases">
        <authorList>
            <person name="Nowell W R."/>
        </authorList>
    </citation>
    <scope>NUCLEOTIDE SEQUENCE</scope>
</reference>
<dbReference type="SUPFAM" id="SSF52540">
    <property type="entry name" value="P-loop containing nucleoside triphosphate hydrolases"/>
    <property type="match status" value="1"/>
</dbReference>
<dbReference type="Proteomes" id="UP000681722">
    <property type="component" value="Unassembled WGS sequence"/>
</dbReference>
<sequence>MSVSTTIQPSKKYAGIVDSSYKKEKILDLSNGILGGQLFNAKYGVIPCIQTAVVNHYIDEIYIDLENYLTIYLSQGYVSTERMDNPLNLKPDIEKDNQFDCFRCIQIYHIPQNLDKVKLLLSQLCNYKLFVIKETTLQMVCYTSQSGFYTSSINIKRPVIKDLKLNYGEEFLKIHEKLIKTLKEPDSKGIAFLHGLPGTGKTYYIRYLINEIKEKSLIYVPPDLVTEMSKPSFIPFLMQHPNSILIVEDSENIILNRKDQTNPNQAVANLLNLSDGLLGDAMHQQILTTFNCDVTGIDPALLREGRLIVEHKFDKLSIEQTKALCKELGYELSVNEPMTLAEIYSRGQTTIKS</sequence>
<dbReference type="GO" id="GO:0016887">
    <property type="term" value="F:ATP hydrolysis activity"/>
    <property type="evidence" value="ECO:0007669"/>
    <property type="project" value="InterPro"/>
</dbReference>
<dbReference type="InterPro" id="IPR003959">
    <property type="entry name" value="ATPase_AAA_core"/>
</dbReference>
<name>A0A815KX41_9BILA</name>
<dbReference type="Gene3D" id="3.40.50.300">
    <property type="entry name" value="P-loop containing nucleotide triphosphate hydrolases"/>
    <property type="match status" value="1"/>
</dbReference>
<keyword evidence="4" id="KW-1185">Reference proteome</keyword>
<accession>A0A815KX41</accession>
<evidence type="ECO:0000259" key="1">
    <source>
        <dbReference type="Pfam" id="PF00004"/>
    </source>
</evidence>
<gene>
    <name evidence="2" type="ORF">GPM918_LOCUS33299</name>
    <name evidence="3" type="ORF">SRO942_LOCUS33984</name>
</gene>
<comment type="caution">
    <text evidence="2">The sequence shown here is derived from an EMBL/GenBank/DDBJ whole genome shotgun (WGS) entry which is preliminary data.</text>
</comment>
<organism evidence="2 4">
    <name type="scientific">Didymodactylos carnosus</name>
    <dbReference type="NCBI Taxonomy" id="1234261"/>
    <lineage>
        <taxon>Eukaryota</taxon>
        <taxon>Metazoa</taxon>
        <taxon>Spiralia</taxon>
        <taxon>Gnathifera</taxon>
        <taxon>Rotifera</taxon>
        <taxon>Eurotatoria</taxon>
        <taxon>Bdelloidea</taxon>
        <taxon>Philodinida</taxon>
        <taxon>Philodinidae</taxon>
        <taxon>Didymodactylos</taxon>
    </lineage>
</organism>
<evidence type="ECO:0000313" key="4">
    <source>
        <dbReference type="Proteomes" id="UP000663829"/>
    </source>
</evidence>
<dbReference type="GO" id="GO:0005524">
    <property type="term" value="F:ATP binding"/>
    <property type="evidence" value="ECO:0007669"/>
    <property type="project" value="InterPro"/>
</dbReference>
<dbReference type="OrthoDB" id="9996058at2759"/>
<dbReference type="Proteomes" id="UP000663829">
    <property type="component" value="Unassembled WGS sequence"/>
</dbReference>
<dbReference type="InterPro" id="IPR027417">
    <property type="entry name" value="P-loop_NTPase"/>
</dbReference>
<evidence type="ECO:0000313" key="2">
    <source>
        <dbReference type="EMBL" id="CAF1402219.1"/>
    </source>
</evidence>
<protein>
    <recommendedName>
        <fullName evidence="1">ATPase AAA-type core domain-containing protein</fullName>
    </recommendedName>
</protein>
<evidence type="ECO:0000313" key="3">
    <source>
        <dbReference type="EMBL" id="CAF4295593.1"/>
    </source>
</evidence>
<dbReference type="AlphaFoldDB" id="A0A815KX41"/>
<feature type="domain" description="ATPase AAA-type core" evidence="1">
    <location>
        <begin position="192"/>
        <end position="310"/>
    </location>
</feature>
<proteinExistence type="predicted"/>
<dbReference type="EMBL" id="CAJOBC010083020">
    <property type="protein sequence ID" value="CAF4295593.1"/>
    <property type="molecule type" value="Genomic_DNA"/>
</dbReference>